<dbReference type="InterPro" id="IPR010178">
    <property type="entry name" value="Lit"/>
</dbReference>
<name>A0A4P8I838_9FIRM</name>
<accession>A0A4P8I838</accession>
<dbReference type="Pfam" id="PF07314">
    <property type="entry name" value="Lit"/>
    <property type="match status" value="1"/>
</dbReference>
<dbReference type="KEGG" id="arf:AR1Y2_0178"/>
<dbReference type="OrthoDB" id="9813051at2"/>
<dbReference type="EMBL" id="CP040058">
    <property type="protein sequence ID" value="QCP33632.1"/>
    <property type="molecule type" value="Genomic_DNA"/>
</dbReference>
<reference evidence="2 3" key="1">
    <citation type="submission" date="2019-05" db="EMBL/GenBank/DDBJ databases">
        <title>Complete genome sequencing of Anaerostipes rhamnosivorans.</title>
        <authorList>
            <person name="Bui T.P.N."/>
            <person name="de Vos W.M."/>
        </authorList>
    </citation>
    <scope>NUCLEOTIDE SEQUENCE [LARGE SCALE GENOMIC DNA]</scope>
    <source>
        <strain evidence="2 3">1y2</strain>
    </source>
</reference>
<gene>
    <name evidence="2" type="ORF">AR1Y2_0178</name>
</gene>
<dbReference type="Proteomes" id="UP000298653">
    <property type="component" value="Chromosome"/>
</dbReference>
<evidence type="ECO:0000256" key="1">
    <source>
        <dbReference type="SAM" id="Phobius"/>
    </source>
</evidence>
<keyword evidence="1" id="KW-1133">Transmembrane helix</keyword>
<evidence type="ECO:0000313" key="3">
    <source>
        <dbReference type="Proteomes" id="UP000298653"/>
    </source>
</evidence>
<dbReference type="RefSeq" id="WP_137327280.1">
    <property type="nucleotide sequence ID" value="NZ_CP040058.1"/>
</dbReference>
<proteinExistence type="predicted"/>
<sequence length="209" mass="24315">MKQFILTVSLSIFLITFSVIFTLNFRPLYYSDINLLHISRESGFSEQRIRENYDRLIDYNSVFYKKDLKFPSLPMSKEGKIHFQDVKRIFSGLQYACLVSFIIILVGLLWKREKKDFRFLKKASVIAALLPLIFGVLIWAAGWDRAFVAFHELAFSNDYWIFDEAFDPVITILPDAFFLHCALLMAAVLILLCAACFLTGRHLCNKQNF</sequence>
<organism evidence="2 3">
    <name type="scientific">Anaerostipes rhamnosivorans</name>
    <dbReference type="NCBI Taxonomy" id="1229621"/>
    <lineage>
        <taxon>Bacteria</taxon>
        <taxon>Bacillati</taxon>
        <taxon>Bacillota</taxon>
        <taxon>Clostridia</taxon>
        <taxon>Lachnospirales</taxon>
        <taxon>Lachnospiraceae</taxon>
        <taxon>Anaerostipes</taxon>
    </lineage>
</organism>
<dbReference type="NCBIfam" id="TIGR01906">
    <property type="entry name" value="integ_TIGR01906"/>
    <property type="match status" value="1"/>
</dbReference>
<protein>
    <submittedName>
        <fullName evidence="2">Integral membrane protein</fullName>
    </submittedName>
</protein>
<evidence type="ECO:0000313" key="2">
    <source>
        <dbReference type="EMBL" id="QCP33632.1"/>
    </source>
</evidence>
<feature type="transmembrane region" description="Helical" evidence="1">
    <location>
        <begin position="123"/>
        <end position="143"/>
    </location>
</feature>
<feature type="transmembrane region" description="Helical" evidence="1">
    <location>
        <begin position="177"/>
        <end position="198"/>
    </location>
</feature>
<keyword evidence="3" id="KW-1185">Reference proteome</keyword>
<dbReference type="AlphaFoldDB" id="A0A4P8I838"/>
<keyword evidence="1" id="KW-0812">Transmembrane</keyword>
<feature type="transmembrane region" description="Helical" evidence="1">
    <location>
        <begin position="92"/>
        <end position="111"/>
    </location>
</feature>
<keyword evidence="1" id="KW-0472">Membrane</keyword>